<feature type="chain" id="PRO_5025376451" description="Lipoprotein" evidence="1">
    <location>
        <begin position="21"/>
        <end position="228"/>
    </location>
</feature>
<dbReference type="EMBL" id="JAAIVB010000035">
    <property type="protein sequence ID" value="NEX61263.1"/>
    <property type="molecule type" value="Genomic_DNA"/>
</dbReference>
<evidence type="ECO:0000313" key="2">
    <source>
        <dbReference type="EMBL" id="NEX61263.1"/>
    </source>
</evidence>
<dbReference type="RefSeq" id="WP_163962296.1">
    <property type="nucleotide sequence ID" value="NZ_JAAIVB010000035.1"/>
</dbReference>
<evidence type="ECO:0000313" key="3">
    <source>
        <dbReference type="Proteomes" id="UP000482155"/>
    </source>
</evidence>
<dbReference type="AlphaFoldDB" id="A0A6B3SKF1"/>
<protein>
    <recommendedName>
        <fullName evidence="4">Lipoprotein</fullName>
    </recommendedName>
</protein>
<dbReference type="PROSITE" id="PS51257">
    <property type="entry name" value="PROKAR_LIPOPROTEIN"/>
    <property type="match status" value="1"/>
</dbReference>
<dbReference type="NCBIfam" id="NF047637">
    <property type="entry name" value="lipo_CC0125"/>
    <property type="match status" value="1"/>
</dbReference>
<comment type="caution">
    <text evidence="2">The sequence shown here is derived from an EMBL/GenBank/DDBJ whole genome shotgun (WGS) entry which is preliminary data.</text>
</comment>
<gene>
    <name evidence="2" type="ORF">G3574_09245</name>
</gene>
<dbReference type="Proteomes" id="UP000482155">
    <property type="component" value="Unassembled WGS sequence"/>
</dbReference>
<name>A0A6B3SKF1_9BURK</name>
<reference evidence="2 3" key="1">
    <citation type="submission" date="2020-02" db="EMBL/GenBank/DDBJ databases">
        <authorList>
            <person name="Kim M.K."/>
        </authorList>
    </citation>
    <scope>NUCLEOTIDE SEQUENCE [LARGE SCALE GENOMIC DNA]</scope>
    <source>
        <strain evidence="2 3">17J57-3</strain>
    </source>
</reference>
<feature type="signal peptide" evidence="1">
    <location>
        <begin position="1"/>
        <end position="20"/>
    </location>
</feature>
<accession>A0A6B3SKF1</accession>
<evidence type="ECO:0000256" key="1">
    <source>
        <dbReference type="SAM" id="SignalP"/>
    </source>
</evidence>
<sequence length="228" mass="25323">MKHPRLAFMFFICGILSACATSYQAKGITGGFTDSKINDTTWRVRFDGNGKTSRDTVWNYWIYRCAQLTVEQGFDSMLITKYVPQQGGMSQLNMAFPPRFAHEEANTDPAKAGFARAAAFGGHSAGLTKAFYAGSGFDAAQMRNVKSAGSYSYYSIPSYRTITTWHADGIVYMFNDGSAPIQARFWYKPAVILEMLKPYVESGGQATPPQPEEILNRALYKFSDGLRS</sequence>
<keyword evidence="1" id="KW-0732">Signal</keyword>
<evidence type="ECO:0008006" key="4">
    <source>
        <dbReference type="Google" id="ProtNLM"/>
    </source>
</evidence>
<keyword evidence="3" id="KW-1185">Reference proteome</keyword>
<proteinExistence type="predicted"/>
<organism evidence="2 3">
    <name type="scientific">Noviherbaspirillum galbum</name>
    <dbReference type="NCBI Taxonomy" id="2709383"/>
    <lineage>
        <taxon>Bacteria</taxon>
        <taxon>Pseudomonadati</taxon>
        <taxon>Pseudomonadota</taxon>
        <taxon>Betaproteobacteria</taxon>
        <taxon>Burkholderiales</taxon>
        <taxon>Oxalobacteraceae</taxon>
        <taxon>Noviherbaspirillum</taxon>
    </lineage>
</organism>